<feature type="domain" description="Porphobilinogen deaminase C-terminal" evidence="12">
    <location>
        <begin position="290"/>
        <end position="369"/>
    </location>
</feature>
<dbReference type="Gene3D" id="3.40.190.10">
    <property type="entry name" value="Periplasmic binding protein-like II"/>
    <property type="match status" value="2"/>
</dbReference>
<evidence type="ECO:0000256" key="9">
    <source>
        <dbReference type="ARBA" id="ARBA00030685"/>
    </source>
</evidence>
<comment type="caution">
    <text evidence="13">The sequence shown here is derived from an EMBL/GenBank/DDBJ whole genome shotgun (WGS) entry which is preliminary data.</text>
</comment>
<feature type="domain" description="Porphobilinogen deaminase N-terminal" evidence="11">
    <location>
        <begin position="60"/>
        <end position="277"/>
    </location>
</feature>
<dbReference type="CDD" id="cd13645">
    <property type="entry name" value="PBP2_HuPBGD_like"/>
    <property type="match status" value="1"/>
</dbReference>
<dbReference type="EMBL" id="JAEUBG010003788">
    <property type="protein sequence ID" value="KAH3682299.1"/>
    <property type="molecule type" value="Genomic_DNA"/>
</dbReference>
<proteinExistence type="inferred from homology"/>
<keyword evidence="14" id="KW-1185">Reference proteome</keyword>
<dbReference type="GO" id="GO:0005737">
    <property type="term" value="C:cytoplasm"/>
    <property type="evidence" value="ECO:0007669"/>
    <property type="project" value="TreeGrafter"/>
</dbReference>
<dbReference type="Pfam" id="PF03900">
    <property type="entry name" value="Porphobil_deamC"/>
    <property type="match status" value="1"/>
</dbReference>
<name>A0A9P8Q3P9_WICPI</name>
<evidence type="ECO:0000256" key="3">
    <source>
        <dbReference type="ARBA" id="ARBA00005638"/>
    </source>
</evidence>
<evidence type="ECO:0000313" key="13">
    <source>
        <dbReference type="EMBL" id="KAH3682299.1"/>
    </source>
</evidence>
<dbReference type="InterPro" id="IPR022419">
    <property type="entry name" value="Porphobilin_deaminase_cofac_BS"/>
</dbReference>
<dbReference type="InterPro" id="IPR036803">
    <property type="entry name" value="Porphobilinogen_deaminase_C_sf"/>
</dbReference>
<comment type="pathway">
    <text evidence="2">Porphyrin-containing compound metabolism; protoporphyrin-IX biosynthesis; coproporphyrinogen-III from 5-aminolevulinate: step 2/4.</text>
</comment>
<dbReference type="EC" id="2.5.1.61" evidence="4"/>
<dbReference type="InterPro" id="IPR022417">
    <property type="entry name" value="Porphobilin_deaminase_N"/>
</dbReference>
<dbReference type="GO" id="GO:0004418">
    <property type="term" value="F:hydroxymethylbilane synthase activity"/>
    <property type="evidence" value="ECO:0007669"/>
    <property type="project" value="UniProtKB-EC"/>
</dbReference>
<reference evidence="13" key="2">
    <citation type="submission" date="2021-01" db="EMBL/GenBank/DDBJ databases">
        <authorList>
            <person name="Schikora-Tamarit M.A."/>
        </authorList>
    </citation>
    <scope>NUCLEOTIDE SEQUENCE</scope>
    <source>
        <strain evidence="13">CBS2887</strain>
    </source>
</reference>
<dbReference type="Proteomes" id="UP000774326">
    <property type="component" value="Unassembled WGS sequence"/>
</dbReference>
<dbReference type="InterPro" id="IPR000860">
    <property type="entry name" value="HemC"/>
</dbReference>
<evidence type="ECO:0000256" key="2">
    <source>
        <dbReference type="ARBA" id="ARBA00004735"/>
    </source>
</evidence>
<gene>
    <name evidence="13" type="ORF">WICPIJ_006736</name>
</gene>
<dbReference type="FunFam" id="3.30.160.40:FF:000002">
    <property type="entry name" value="Porphobilinogen deaminase"/>
    <property type="match status" value="1"/>
</dbReference>
<dbReference type="GO" id="GO:0006783">
    <property type="term" value="P:heme biosynthetic process"/>
    <property type="evidence" value="ECO:0007669"/>
    <property type="project" value="UniProtKB-KW"/>
</dbReference>
<dbReference type="Gene3D" id="3.30.160.40">
    <property type="entry name" value="Porphobilinogen deaminase, C-terminal domain"/>
    <property type="match status" value="1"/>
</dbReference>
<evidence type="ECO:0000313" key="14">
    <source>
        <dbReference type="Proteomes" id="UP000774326"/>
    </source>
</evidence>
<evidence type="ECO:0000256" key="1">
    <source>
        <dbReference type="ARBA" id="ARBA00001916"/>
    </source>
</evidence>
<dbReference type="SUPFAM" id="SSF54782">
    <property type="entry name" value="Porphobilinogen deaminase (hydroxymethylbilane synthase), C-terminal domain"/>
    <property type="match status" value="1"/>
</dbReference>
<dbReference type="PRINTS" id="PR00151">
    <property type="entry name" value="PORPHBDMNASE"/>
</dbReference>
<evidence type="ECO:0000259" key="11">
    <source>
        <dbReference type="Pfam" id="PF01379"/>
    </source>
</evidence>
<evidence type="ECO:0000259" key="12">
    <source>
        <dbReference type="Pfam" id="PF03900"/>
    </source>
</evidence>
<keyword evidence="8" id="KW-0627">Porphyrin biosynthesis</keyword>
<evidence type="ECO:0000256" key="8">
    <source>
        <dbReference type="ARBA" id="ARBA00023244"/>
    </source>
</evidence>
<evidence type="ECO:0000256" key="5">
    <source>
        <dbReference type="ARBA" id="ARBA00016519"/>
    </source>
</evidence>
<sequence>MSSIPASSYLHMSHAELMKKSQTNSTLLLDDDSMIKSVPTASSASSASNGFKSTTIPSEIHIGGRKSQLAVAQSLLVKAQIKQHFPNVSCPILALTTLGDQVQNKPLYSFGGKSLWTKELEILLLQSLGDYHKLDLIVHSLKDMPTNLPEEFELGCITKREDPSDALVMAKDSPYSSLGELPSGSIVGTSSVRRSSQLKRHYPHLRFESIRGNLQTRLRKLDDPETEFKCIILATAGLVRMGLGDRITERLNCKVMMHAVGQGALGIEIRKDDAVMKQVLKQIEDKESAARCVAERSLMRSLEGGCSVPIGVWTEYDHASKQLDFKGMVNSVNGEKVVQSSVCGVINLEEDDYKQKAEELGLSLAKKLIDLGAKEILDEINFANINEKDE</sequence>
<dbReference type="Pfam" id="PF01379">
    <property type="entry name" value="Porphobil_deam"/>
    <property type="match status" value="1"/>
</dbReference>
<dbReference type="SUPFAM" id="SSF53850">
    <property type="entry name" value="Periplasmic binding protein-like II"/>
    <property type="match status" value="1"/>
</dbReference>
<keyword evidence="7" id="KW-0350">Heme biosynthesis</keyword>
<evidence type="ECO:0000256" key="6">
    <source>
        <dbReference type="ARBA" id="ARBA00022679"/>
    </source>
</evidence>
<evidence type="ECO:0000256" key="10">
    <source>
        <dbReference type="ARBA" id="ARBA00033064"/>
    </source>
</evidence>
<comment type="cofactor">
    <cofactor evidence="1">
        <name>dipyrromethane</name>
        <dbReference type="ChEBI" id="CHEBI:60342"/>
    </cofactor>
</comment>
<dbReference type="OrthoDB" id="564646at2759"/>
<protein>
    <recommendedName>
        <fullName evidence="5">Porphobilinogen deaminase</fullName>
        <ecNumber evidence="4">2.5.1.61</ecNumber>
    </recommendedName>
    <alternativeName>
        <fullName evidence="10">Hydroxymethylbilane synthase</fullName>
    </alternativeName>
    <alternativeName>
        <fullName evidence="9">Pre-uroporphyrinogen synthase</fullName>
    </alternativeName>
</protein>
<dbReference type="PROSITE" id="PS00533">
    <property type="entry name" value="PORPHOBILINOGEN_DEAM"/>
    <property type="match status" value="1"/>
</dbReference>
<organism evidence="13 14">
    <name type="scientific">Wickerhamomyces pijperi</name>
    <name type="common">Yeast</name>
    <name type="synonym">Pichia pijperi</name>
    <dbReference type="NCBI Taxonomy" id="599730"/>
    <lineage>
        <taxon>Eukaryota</taxon>
        <taxon>Fungi</taxon>
        <taxon>Dikarya</taxon>
        <taxon>Ascomycota</taxon>
        <taxon>Saccharomycotina</taxon>
        <taxon>Saccharomycetes</taxon>
        <taxon>Phaffomycetales</taxon>
        <taxon>Wickerhamomycetaceae</taxon>
        <taxon>Wickerhamomyces</taxon>
    </lineage>
</organism>
<dbReference type="InterPro" id="IPR022418">
    <property type="entry name" value="Porphobilinogen_deaminase_C"/>
</dbReference>
<dbReference type="PANTHER" id="PTHR11557">
    <property type="entry name" value="PORPHOBILINOGEN DEAMINASE"/>
    <property type="match status" value="1"/>
</dbReference>
<reference evidence="13" key="1">
    <citation type="journal article" date="2021" name="Open Biol.">
        <title>Shared evolutionary footprints suggest mitochondrial oxidative damage underlies multiple complex I losses in fungi.</title>
        <authorList>
            <person name="Schikora-Tamarit M.A."/>
            <person name="Marcet-Houben M."/>
            <person name="Nosek J."/>
            <person name="Gabaldon T."/>
        </authorList>
    </citation>
    <scope>NUCLEOTIDE SEQUENCE</scope>
    <source>
        <strain evidence="13">CBS2887</strain>
    </source>
</reference>
<comment type="similarity">
    <text evidence="3">Belongs to the HMBS family.</text>
</comment>
<evidence type="ECO:0000256" key="4">
    <source>
        <dbReference type="ARBA" id="ARBA00012655"/>
    </source>
</evidence>
<keyword evidence="6" id="KW-0808">Transferase</keyword>
<dbReference type="FunFam" id="3.40.190.10:FF:000005">
    <property type="entry name" value="Porphobilinogen deaminase"/>
    <property type="match status" value="1"/>
</dbReference>
<dbReference type="PANTHER" id="PTHR11557:SF0">
    <property type="entry name" value="PORPHOBILINOGEN DEAMINASE"/>
    <property type="match status" value="1"/>
</dbReference>
<dbReference type="AlphaFoldDB" id="A0A9P8Q3P9"/>
<accession>A0A9P8Q3P9</accession>
<dbReference type="NCBIfam" id="TIGR00212">
    <property type="entry name" value="hemC"/>
    <property type="match status" value="1"/>
</dbReference>
<evidence type="ECO:0000256" key="7">
    <source>
        <dbReference type="ARBA" id="ARBA00023133"/>
    </source>
</evidence>